<dbReference type="PROSITE" id="PS00595">
    <property type="entry name" value="AA_TRANSFER_CLASS_5"/>
    <property type="match status" value="1"/>
</dbReference>
<feature type="binding site" evidence="13">
    <location>
        <position position="158"/>
    </location>
    <ligand>
        <name>pyridoxal 5'-phosphate</name>
        <dbReference type="ChEBI" id="CHEBI:597326"/>
    </ligand>
</feature>
<feature type="modified residue" description="N6-(pyridoxal phosphate)lysine" evidence="13">
    <location>
        <position position="209"/>
    </location>
</feature>
<dbReference type="GO" id="GO:0051537">
    <property type="term" value="F:2 iron, 2 sulfur cluster binding"/>
    <property type="evidence" value="ECO:0007669"/>
    <property type="project" value="UniProtKB-UniRule"/>
</dbReference>
<evidence type="ECO:0000256" key="8">
    <source>
        <dbReference type="ARBA" id="ARBA00022898"/>
    </source>
</evidence>
<dbReference type="SUPFAM" id="SSF53383">
    <property type="entry name" value="PLP-dependent transferases"/>
    <property type="match status" value="1"/>
</dbReference>
<evidence type="ECO:0000259" key="15">
    <source>
        <dbReference type="Pfam" id="PF00266"/>
    </source>
</evidence>
<dbReference type="InterPro" id="IPR015424">
    <property type="entry name" value="PyrdxlP-dep_Trfase"/>
</dbReference>
<comment type="similarity">
    <text evidence="3 13">Belongs to the class-V pyridoxal-phosphate-dependent aminotransferase family. NifS/IscS subfamily.</text>
</comment>
<dbReference type="PANTHER" id="PTHR11601">
    <property type="entry name" value="CYSTEINE DESULFURYLASE FAMILY MEMBER"/>
    <property type="match status" value="1"/>
</dbReference>
<evidence type="ECO:0000256" key="14">
    <source>
        <dbReference type="RuleBase" id="RU004504"/>
    </source>
</evidence>
<comment type="caution">
    <text evidence="16">The sequence shown here is derived from an EMBL/GenBank/DDBJ whole genome shotgun (WGS) entry which is preliminary data.</text>
</comment>
<dbReference type="UniPathway" id="UPA00266"/>
<dbReference type="NCBIfam" id="TIGR02006">
    <property type="entry name" value="IscS"/>
    <property type="match status" value="1"/>
</dbReference>
<dbReference type="GO" id="GO:1990221">
    <property type="term" value="C:L-cysteine desulfurase complex"/>
    <property type="evidence" value="ECO:0007669"/>
    <property type="project" value="UniProtKB-ARBA"/>
</dbReference>
<dbReference type="EC" id="2.8.1.7" evidence="4 13"/>
<evidence type="ECO:0000256" key="2">
    <source>
        <dbReference type="ARBA" id="ARBA00005151"/>
    </source>
</evidence>
<comment type="cofactor">
    <cofactor evidence="1 13 14">
        <name>pyridoxal 5'-phosphate</name>
        <dbReference type="ChEBI" id="CHEBI:597326"/>
    </cofactor>
</comment>
<dbReference type="GO" id="GO:0030170">
    <property type="term" value="F:pyridoxal phosphate binding"/>
    <property type="evidence" value="ECO:0007669"/>
    <property type="project" value="UniProtKB-UniRule"/>
</dbReference>
<sequence length="407" mass="44936">MPQAPMRLPVYMDYSATTPVDPRVVDAMVPYLYEKFGNPASRSHAYGWEAEEAVETARGHVAALLNADPREIVWTSGATEGNNLAIKGAANFYAERGKHIITVKTEHKAVLDTFRELERQGFEATYLDVDEDGLLPLERLEAAIRPDTILVSVMLVNNEIGVIQDVQAIGKLCRERGVLYHCDAVQGAGKVPIDVQSFPVDLLTVTAHKLYGPKGIGALYVRRKPRVRIEAQMHGGGHERGMRSGTLATHQIVGMGEAFRLAKLEMQLESARVGKLRDRLLAGLSEMKEVYVNGSLEHRVPHNLNMSFNFVEGESLIMAIKDVAVSSGSACTSASLEPSFVLRALGRSDELAHSSIRFTLGRFTTEQEVDFVVDLIKGKVAKLRELSPLWEMYQDGVDLSTIQWAAH</sequence>
<evidence type="ECO:0000256" key="11">
    <source>
        <dbReference type="ARBA" id="ARBA00050776"/>
    </source>
</evidence>
<gene>
    <name evidence="13" type="primary">iscS</name>
    <name evidence="16" type="ORF">EV675_4675</name>
</gene>
<keyword evidence="10 13" id="KW-0411">Iron-sulfur</keyword>
<keyword evidence="13" id="KW-0963">Cytoplasm</keyword>
<evidence type="ECO:0000256" key="3">
    <source>
        <dbReference type="ARBA" id="ARBA00006490"/>
    </source>
</evidence>
<dbReference type="PANTHER" id="PTHR11601:SF34">
    <property type="entry name" value="CYSTEINE DESULFURASE"/>
    <property type="match status" value="1"/>
</dbReference>
<comment type="pathway">
    <text evidence="2 13">Cofactor biosynthesis; iron-sulfur cluster biosynthesis.</text>
</comment>
<dbReference type="FunFam" id="3.90.1150.10:FF:000002">
    <property type="entry name" value="Cysteine desulfurase IscS"/>
    <property type="match status" value="1"/>
</dbReference>
<comment type="catalytic activity">
    <reaction evidence="11 13">
        <text>(sulfur carrier)-H + L-cysteine = (sulfur carrier)-SH + L-alanine</text>
        <dbReference type="Rhea" id="RHEA:43892"/>
        <dbReference type="Rhea" id="RHEA-COMP:14737"/>
        <dbReference type="Rhea" id="RHEA-COMP:14739"/>
        <dbReference type="ChEBI" id="CHEBI:29917"/>
        <dbReference type="ChEBI" id="CHEBI:35235"/>
        <dbReference type="ChEBI" id="CHEBI:57972"/>
        <dbReference type="ChEBI" id="CHEBI:64428"/>
        <dbReference type="EC" id="2.8.1.7"/>
    </reaction>
</comment>
<evidence type="ECO:0000256" key="10">
    <source>
        <dbReference type="ARBA" id="ARBA00023014"/>
    </source>
</evidence>
<dbReference type="EMBL" id="SGXC01000003">
    <property type="protein sequence ID" value="RZS78035.1"/>
    <property type="molecule type" value="Genomic_DNA"/>
</dbReference>
<keyword evidence="17" id="KW-1185">Reference proteome</keyword>
<dbReference type="GO" id="GO:0044571">
    <property type="term" value="P:[2Fe-2S] cluster assembly"/>
    <property type="evidence" value="ECO:0007669"/>
    <property type="project" value="UniProtKB-UniRule"/>
</dbReference>
<dbReference type="AlphaFoldDB" id="A0A4Q7N7K5"/>
<dbReference type="RefSeq" id="WP_278044779.1">
    <property type="nucleotide sequence ID" value="NZ_SGXC01000003.1"/>
</dbReference>
<feature type="domain" description="Aminotransferase class V" evidence="15">
    <location>
        <begin position="10"/>
        <end position="370"/>
    </location>
</feature>
<evidence type="ECO:0000256" key="6">
    <source>
        <dbReference type="ARBA" id="ARBA00022714"/>
    </source>
</evidence>
<proteinExistence type="inferred from homology"/>
<keyword evidence="8 13" id="KW-0663">Pyridoxal phosphate</keyword>
<evidence type="ECO:0000256" key="5">
    <source>
        <dbReference type="ARBA" id="ARBA00022679"/>
    </source>
</evidence>
<name>A0A4Q7N7K5_9BURK</name>
<keyword evidence="5 13" id="KW-0808">Transferase</keyword>
<accession>A0A4Q7N7K5</accession>
<dbReference type="InterPro" id="IPR015421">
    <property type="entry name" value="PyrdxlP-dep_Trfase_major"/>
</dbReference>
<dbReference type="PIRSF" id="PIRSF005572">
    <property type="entry name" value="NifS"/>
    <property type="match status" value="1"/>
</dbReference>
<dbReference type="GO" id="GO:0046872">
    <property type="term" value="F:metal ion binding"/>
    <property type="evidence" value="ECO:0007669"/>
    <property type="project" value="UniProtKB-KW"/>
</dbReference>
<evidence type="ECO:0000256" key="7">
    <source>
        <dbReference type="ARBA" id="ARBA00022723"/>
    </source>
</evidence>
<evidence type="ECO:0000256" key="1">
    <source>
        <dbReference type="ARBA" id="ARBA00001933"/>
    </source>
</evidence>
<dbReference type="Gene3D" id="3.90.1150.10">
    <property type="entry name" value="Aspartate Aminotransferase, domain 1"/>
    <property type="match status" value="1"/>
</dbReference>
<evidence type="ECO:0000256" key="12">
    <source>
        <dbReference type="ARBA" id="ARBA00072125"/>
    </source>
</evidence>
<evidence type="ECO:0000256" key="9">
    <source>
        <dbReference type="ARBA" id="ARBA00023004"/>
    </source>
</evidence>
<comment type="function">
    <text evidence="13">Master enzyme that delivers sulfur to a number of partners involved in Fe-S cluster assembly, tRNA modification or cofactor biosynthesis. Catalyzes the removal of elemental sulfur atoms from cysteine to produce alanine. Functions as a sulfur delivery protein for Fe-S cluster synthesis onto IscU, an Fe-S scaffold assembly protein, as well as other S acceptor proteins.</text>
</comment>
<keyword evidence="6 13" id="KW-0001">2Fe-2S</keyword>
<dbReference type="NCBIfam" id="NF010611">
    <property type="entry name" value="PRK14012.1"/>
    <property type="match status" value="1"/>
</dbReference>
<comment type="subcellular location">
    <subcellularLocation>
        <location evidence="13">Cytoplasm</location>
    </subcellularLocation>
</comment>
<dbReference type="InterPro" id="IPR000192">
    <property type="entry name" value="Aminotrans_V_dom"/>
</dbReference>
<feature type="binding site" evidence="13">
    <location>
        <begin position="206"/>
        <end position="208"/>
    </location>
    <ligand>
        <name>pyridoxal 5'-phosphate</name>
        <dbReference type="ChEBI" id="CHEBI:597326"/>
    </ligand>
</feature>
<dbReference type="InterPro" id="IPR016454">
    <property type="entry name" value="Cysteine_dSase"/>
</dbReference>
<evidence type="ECO:0000313" key="16">
    <source>
        <dbReference type="EMBL" id="RZS78035.1"/>
    </source>
</evidence>
<feature type="binding site" description="via persulfide group" evidence="13">
    <location>
        <position position="331"/>
    </location>
    <ligand>
        <name>[2Fe-2S] cluster</name>
        <dbReference type="ChEBI" id="CHEBI:190135"/>
        <note>ligand shared with IscU</note>
    </ligand>
</feature>
<keyword evidence="9 13" id="KW-0408">Iron</keyword>
<dbReference type="HAMAP" id="MF_00331">
    <property type="entry name" value="Cys_desulf_IscS"/>
    <property type="match status" value="1"/>
</dbReference>
<dbReference type="GO" id="GO:0031071">
    <property type="term" value="F:cysteine desulfurase activity"/>
    <property type="evidence" value="ECO:0007669"/>
    <property type="project" value="UniProtKB-UniRule"/>
</dbReference>
<feature type="binding site" evidence="13">
    <location>
        <position position="246"/>
    </location>
    <ligand>
        <name>pyridoxal 5'-phosphate</name>
        <dbReference type="ChEBI" id="CHEBI:597326"/>
    </ligand>
</feature>
<feature type="binding site" evidence="13">
    <location>
        <begin position="78"/>
        <end position="79"/>
    </location>
    <ligand>
        <name>pyridoxal 5'-phosphate</name>
        <dbReference type="ChEBI" id="CHEBI:597326"/>
    </ligand>
</feature>
<dbReference type="Proteomes" id="UP000292445">
    <property type="component" value="Unassembled WGS sequence"/>
</dbReference>
<dbReference type="InterPro" id="IPR010240">
    <property type="entry name" value="Cys_deSase_IscS"/>
</dbReference>
<dbReference type="FunFam" id="3.40.640.10:FF:000003">
    <property type="entry name" value="Cysteine desulfurase IscS"/>
    <property type="match status" value="1"/>
</dbReference>
<dbReference type="Pfam" id="PF00266">
    <property type="entry name" value="Aminotran_5"/>
    <property type="match status" value="1"/>
</dbReference>
<reference evidence="16 17" key="1">
    <citation type="submission" date="2019-02" db="EMBL/GenBank/DDBJ databases">
        <title>Genomic Encyclopedia of Type Strains, Phase IV (KMG-IV): sequencing the most valuable type-strain genomes for metagenomic binning, comparative biology and taxonomic classification.</title>
        <authorList>
            <person name="Goeker M."/>
        </authorList>
    </citation>
    <scope>NUCLEOTIDE SEQUENCE [LARGE SCALE GENOMIC DNA]</scope>
    <source>
        <strain evidence="16 17">K24</strain>
    </source>
</reference>
<keyword evidence="7 13" id="KW-0479">Metal-binding</keyword>
<feature type="binding site" evidence="13">
    <location>
        <position position="186"/>
    </location>
    <ligand>
        <name>pyridoxal 5'-phosphate</name>
        <dbReference type="ChEBI" id="CHEBI:597326"/>
    </ligand>
</feature>
<organism evidence="16 17">
    <name type="scientific">Pigmentiphaga kullae</name>
    <dbReference type="NCBI Taxonomy" id="151784"/>
    <lineage>
        <taxon>Bacteria</taxon>
        <taxon>Pseudomonadati</taxon>
        <taxon>Pseudomonadota</taxon>
        <taxon>Betaproteobacteria</taxon>
        <taxon>Burkholderiales</taxon>
        <taxon>Alcaligenaceae</taxon>
        <taxon>Pigmentiphaga</taxon>
    </lineage>
</organism>
<protein>
    <recommendedName>
        <fullName evidence="12 13">Cysteine desulfurase IscS</fullName>
        <ecNumber evidence="4 13">2.8.1.7</ecNumber>
    </recommendedName>
</protein>
<evidence type="ECO:0000256" key="4">
    <source>
        <dbReference type="ARBA" id="ARBA00012239"/>
    </source>
</evidence>
<comment type="subunit">
    <text evidence="13">Homodimer. Forms a heterotetramer with IscU, interacts with other sulfur acceptors.</text>
</comment>
<dbReference type="InterPro" id="IPR020578">
    <property type="entry name" value="Aminotrans_V_PyrdxlP_BS"/>
</dbReference>
<evidence type="ECO:0000256" key="13">
    <source>
        <dbReference type="HAMAP-Rule" id="MF_00331"/>
    </source>
</evidence>
<dbReference type="InterPro" id="IPR015422">
    <property type="entry name" value="PyrdxlP-dep_Trfase_small"/>
</dbReference>
<feature type="active site" description="Cysteine persulfide intermediate" evidence="13">
    <location>
        <position position="331"/>
    </location>
</feature>
<evidence type="ECO:0000313" key="17">
    <source>
        <dbReference type="Proteomes" id="UP000292445"/>
    </source>
</evidence>
<dbReference type="Gene3D" id="3.40.640.10">
    <property type="entry name" value="Type I PLP-dependent aspartate aminotransferase-like (Major domain)"/>
    <property type="match status" value="1"/>
</dbReference>